<accession>A0ABY6M3W5</accession>
<protein>
    <submittedName>
        <fullName evidence="5">SdiA-regulated domain-containing protein</fullName>
    </submittedName>
</protein>
<keyword evidence="6" id="KW-1185">Reference proteome</keyword>
<dbReference type="Proteomes" id="UP001163328">
    <property type="component" value="Chromosome"/>
</dbReference>
<reference evidence="5" key="1">
    <citation type="submission" date="2021-08" db="EMBL/GenBank/DDBJ databases">
        <title>Flavobacterium sp. strain CC-SYL302.</title>
        <authorList>
            <person name="Lin S.-Y."/>
            <person name="Lee T.-H."/>
            <person name="Young C.-C."/>
        </authorList>
    </citation>
    <scope>NUCLEOTIDE SEQUENCE</scope>
    <source>
        <strain evidence="5">CC-SYL302</strain>
    </source>
</reference>
<name>A0ABY6M3W5_9FLAO</name>
<proteinExistence type="predicted"/>
<evidence type="ECO:0000256" key="1">
    <source>
        <dbReference type="ARBA" id="ARBA00004236"/>
    </source>
</evidence>
<keyword evidence="3" id="KW-0472">Membrane</keyword>
<keyword evidence="2" id="KW-1003">Cell membrane</keyword>
<feature type="signal peptide" evidence="4">
    <location>
        <begin position="1"/>
        <end position="19"/>
    </location>
</feature>
<evidence type="ECO:0000256" key="4">
    <source>
        <dbReference type="SAM" id="SignalP"/>
    </source>
</evidence>
<feature type="chain" id="PRO_5045346988" evidence="4">
    <location>
        <begin position="20"/>
        <end position="275"/>
    </location>
</feature>
<evidence type="ECO:0000313" key="6">
    <source>
        <dbReference type="Proteomes" id="UP001163328"/>
    </source>
</evidence>
<evidence type="ECO:0000313" key="5">
    <source>
        <dbReference type="EMBL" id="UYW02215.1"/>
    </source>
</evidence>
<organism evidence="5 6">
    <name type="scientific">Flavobacterium agricola</name>
    <dbReference type="NCBI Taxonomy" id="2870839"/>
    <lineage>
        <taxon>Bacteria</taxon>
        <taxon>Pseudomonadati</taxon>
        <taxon>Bacteroidota</taxon>
        <taxon>Flavobacteriia</taxon>
        <taxon>Flavobacteriales</taxon>
        <taxon>Flavobacteriaceae</taxon>
        <taxon>Flavobacterium</taxon>
    </lineage>
</organism>
<dbReference type="RefSeq" id="WP_264434713.1">
    <property type="nucleotide sequence ID" value="NZ_CP081495.1"/>
</dbReference>
<comment type="subcellular location">
    <subcellularLocation>
        <location evidence="1">Cell membrane</location>
    </subcellularLocation>
</comment>
<dbReference type="PROSITE" id="PS51257">
    <property type="entry name" value="PROKAR_LIPOPROTEIN"/>
    <property type="match status" value="1"/>
</dbReference>
<dbReference type="InterPro" id="IPR009722">
    <property type="entry name" value="YjiK/CarP"/>
</dbReference>
<dbReference type="EMBL" id="CP081495">
    <property type="protein sequence ID" value="UYW02215.1"/>
    <property type="molecule type" value="Genomic_DNA"/>
</dbReference>
<gene>
    <name evidence="5" type="ORF">K5I29_04745</name>
</gene>
<evidence type="ECO:0000256" key="2">
    <source>
        <dbReference type="ARBA" id="ARBA00022475"/>
    </source>
</evidence>
<dbReference type="Pfam" id="PF06977">
    <property type="entry name" value="SdiA-regulated"/>
    <property type="match status" value="1"/>
</dbReference>
<sequence>MSKLLVNLFLLVLCSCTNPQNNYSSPKGYDLNNPQTQVLPKELDETSGITFYQDNGTEILLAVQDELGRIYWFDKEKNQFESKKFGKKGDYEGLAAHNNMLFILKSDGTLYSLSLKDFWQTENPKVKEYKNLVPKGEYESLAVNPLTNELVMLCKQCPGDRKNKVVTGYVFSITANNLKLKNTFTVATDQLGPIIFKPSAIAFNAQTKQWFIISSVNKMLVETDLNGQVLTYHKLNGKIFEQPEGIVFDKDANLYISSEAGKQPNATLMKFEYKK</sequence>
<evidence type="ECO:0000256" key="3">
    <source>
        <dbReference type="ARBA" id="ARBA00023136"/>
    </source>
</evidence>
<dbReference type="SUPFAM" id="SSF101898">
    <property type="entry name" value="NHL repeat"/>
    <property type="match status" value="1"/>
</dbReference>
<keyword evidence="4" id="KW-0732">Signal</keyword>